<feature type="region of interest" description="Disordered" evidence="2">
    <location>
        <begin position="185"/>
        <end position="267"/>
    </location>
</feature>
<dbReference type="GO" id="GO:0016747">
    <property type="term" value="F:acyltransferase activity, transferring groups other than amino-acyl groups"/>
    <property type="evidence" value="ECO:0007669"/>
    <property type="project" value="TreeGrafter"/>
</dbReference>
<reference evidence="5" key="1">
    <citation type="journal article" date="2014" name="BMC Genomics">
        <title>Genome characteristics reveal the impact of lichenization on lichen-forming fungus Endocarpon pusillum Hedwig (Verrucariales, Ascomycota).</title>
        <authorList>
            <person name="Wang Y.-Y."/>
            <person name="Liu B."/>
            <person name="Zhang X.-Y."/>
            <person name="Zhou Q.-M."/>
            <person name="Zhang T."/>
            <person name="Li H."/>
            <person name="Yu Y.-F."/>
            <person name="Zhang X.-L."/>
            <person name="Hao X.-Y."/>
            <person name="Wang M."/>
            <person name="Wang L."/>
            <person name="Wei J.-C."/>
        </authorList>
    </citation>
    <scope>NUCLEOTIDE SEQUENCE [LARGE SCALE GENOMIC DNA]</scope>
    <source>
        <strain evidence="5">Z07020 / HMAS-L-300199</strain>
    </source>
</reference>
<dbReference type="PANTHER" id="PTHR31642:SF270">
    <property type="entry name" value="O-ACYLTRANSFERASE AUSQ"/>
    <property type="match status" value="1"/>
</dbReference>
<dbReference type="Pfam" id="PF02458">
    <property type="entry name" value="Transferase"/>
    <property type="match status" value="1"/>
</dbReference>
<dbReference type="OrthoDB" id="1862401at2759"/>
<evidence type="ECO:0000259" key="3">
    <source>
        <dbReference type="Pfam" id="PF22664"/>
    </source>
</evidence>
<evidence type="ECO:0000313" key="5">
    <source>
        <dbReference type="Proteomes" id="UP000019373"/>
    </source>
</evidence>
<dbReference type="PANTHER" id="PTHR31642">
    <property type="entry name" value="TRICHOTHECENE 3-O-ACETYLTRANSFERASE"/>
    <property type="match status" value="1"/>
</dbReference>
<dbReference type="Proteomes" id="UP000019373">
    <property type="component" value="Unassembled WGS sequence"/>
</dbReference>
<dbReference type="AlphaFoldDB" id="U1G7U6"/>
<dbReference type="Gene3D" id="3.30.559.10">
    <property type="entry name" value="Chloramphenicol acetyltransferase-like domain"/>
    <property type="match status" value="2"/>
</dbReference>
<proteinExistence type="predicted"/>
<protein>
    <recommendedName>
        <fullName evidence="3">Trichothecene 3-O-acetyltransferase-like N-terminal domain-containing protein</fullName>
    </recommendedName>
</protein>
<dbReference type="EMBL" id="KE721542">
    <property type="protein sequence ID" value="ERF68063.1"/>
    <property type="molecule type" value="Genomic_DNA"/>
</dbReference>
<dbReference type="InterPro" id="IPR023213">
    <property type="entry name" value="CAT-like_dom_sf"/>
</dbReference>
<organism evidence="4 5">
    <name type="scientific">Endocarpon pusillum (strain Z07020 / HMAS-L-300199)</name>
    <name type="common">Lichen-forming fungus</name>
    <dbReference type="NCBI Taxonomy" id="1263415"/>
    <lineage>
        <taxon>Eukaryota</taxon>
        <taxon>Fungi</taxon>
        <taxon>Dikarya</taxon>
        <taxon>Ascomycota</taxon>
        <taxon>Pezizomycotina</taxon>
        <taxon>Eurotiomycetes</taxon>
        <taxon>Chaetothyriomycetidae</taxon>
        <taxon>Verrucariales</taxon>
        <taxon>Verrucariaceae</taxon>
        <taxon>Endocarpon</taxon>
    </lineage>
</organism>
<dbReference type="OMA" id="CALIWRC"/>
<gene>
    <name evidence="4" type="ORF">EPUS_08499</name>
</gene>
<dbReference type="Pfam" id="PF22664">
    <property type="entry name" value="TRI-like_N"/>
    <property type="match status" value="1"/>
</dbReference>
<dbReference type="eggNOG" id="ENOG502RZWP">
    <property type="taxonomic scope" value="Eukaryota"/>
</dbReference>
<evidence type="ECO:0000313" key="4">
    <source>
        <dbReference type="EMBL" id="ERF68063.1"/>
    </source>
</evidence>
<accession>U1G7U6</accession>
<dbReference type="InterPro" id="IPR050317">
    <property type="entry name" value="Plant_Fungal_Acyltransferase"/>
</dbReference>
<name>U1G7U6_ENDPU</name>
<dbReference type="GeneID" id="19243348"/>
<dbReference type="RefSeq" id="XP_007806274.1">
    <property type="nucleotide sequence ID" value="XM_007808083.1"/>
</dbReference>
<dbReference type="InterPro" id="IPR054710">
    <property type="entry name" value="Tri101-like_N"/>
</dbReference>
<evidence type="ECO:0000256" key="1">
    <source>
        <dbReference type="ARBA" id="ARBA00022679"/>
    </source>
</evidence>
<evidence type="ECO:0000256" key="2">
    <source>
        <dbReference type="SAM" id="MobiDB-lite"/>
    </source>
</evidence>
<feature type="domain" description="Trichothecene 3-O-acetyltransferase-like N-terminal" evidence="3">
    <location>
        <begin position="21"/>
        <end position="175"/>
    </location>
</feature>
<feature type="compositionally biased region" description="Basic and acidic residues" evidence="2">
    <location>
        <begin position="197"/>
        <end position="213"/>
    </location>
</feature>
<keyword evidence="5" id="KW-1185">Reference proteome</keyword>
<feature type="compositionally biased region" description="Low complexity" evidence="2">
    <location>
        <begin position="248"/>
        <end position="260"/>
    </location>
</feature>
<keyword evidence="1" id="KW-0808">Transferase</keyword>
<sequence>MDSDEIHITLNPLDYIPPRNYVRLLFPFVLKPGAEDKVVFNDLREALHKTFVQEPWISGKVFRQAPDTPGWRPGQLEIRYRPYSPDGARPYQLRYQRLDTDWTYADFRDCGFPSGVFPEELLLDAPRLGDVDVAGADIFVGQANFLLGGLLLGMTTVHAATDAAGMLNIMKLWAKNFCELHDRDTSSRVAPSPFTPPDRDRTLPDRIWERESSGGRSSRNPDDPWLQGLAGLDSDYPGEDVTGATQRAAAAATASHSHTANGNSFPSDHPRVMLNRVMFLSSADLAALQKECAAEPLPPGMSPLSISDGINALFWRCVMRARAAAATARSYTLDEMSLFESPVDVRNVFAPDFPPNYLGNCFLLNTVRMPLAELIAPSTSLGRVAQALRQGAASLDSQAVRDAYALLRSTADLSRVQGRFVERPDSADLLLSNIIALPMHEINLGDRYFGNGGIPHALRVLHGPYAPSVRLGHVLPRNPKHGGVELSLNLFDDEMPYLDADEEFSRYLMTIEA</sequence>
<dbReference type="HOGENOM" id="CLU_026450_1_0_1"/>